<accession>A0ABV8Q565</accession>
<reference evidence="9" key="1">
    <citation type="journal article" date="2019" name="Int. J. Syst. Evol. Microbiol.">
        <title>The Global Catalogue of Microorganisms (GCM) 10K type strain sequencing project: providing services to taxonomists for standard genome sequencing and annotation.</title>
        <authorList>
            <consortium name="The Broad Institute Genomics Platform"/>
            <consortium name="The Broad Institute Genome Sequencing Center for Infectious Disease"/>
            <person name="Wu L."/>
            <person name="Ma J."/>
        </authorList>
    </citation>
    <scope>NUCLEOTIDE SEQUENCE [LARGE SCALE GENOMIC DNA]</scope>
    <source>
        <strain evidence="9">CGMCC 1.10363</strain>
    </source>
</reference>
<proteinExistence type="inferred from homology"/>
<feature type="domain" description="Alcohol dehydrogenase-like C-terminal" evidence="6">
    <location>
        <begin position="187"/>
        <end position="306"/>
    </location>
</feature>
<dbReference type="Pfam" id="PF08240">
    <property type="entry name" value="ADH_N"/>
    <property type="match status" value="1"/>
</dbReference>
<dbReference type="PANTHER" id="PTHR42813:SF2">
    <property type="entry name" value="DEHYDROGENASE, ZINC-CONTAINING, PUTATIVE (AFU_ORTHOLOGUE AFUA_2G02810)-RELATED"/>
    <property type="match status" value="1"/>
</dbReference>
<dbReference type="InterPro" id="IPR013154">
    <property type="entry name" value="ADH-like_N"/>
</dbReference>
<dbReference type="RefSeq" id="WP_390228572.1">
    <property type="nucleotide sequence ID" value="NZ_JBHSCN010000005.1"/>
</dbReference>
<evidence type="ECO:0000259" key="7">
    <source>
        <dbReference type="Pfam" id="PF08240"/>
    </source>
</evidence>
<evidence type="ECO:0000256" key="3">
    <source>
        <dbReference type="ARBA" id="ARBA00022833"/>
    </source>
</evidence>
<evidence type="ECO:0000256" key="1">
    <source>
        <dbReference type="ARBA" id="ARBA00001947"/>
    </source>
</evidence>
<evidence type="ECO:0000256" key="4">
    <source>
        <dbReference type="ARBA" id="ARBA00023002"/>
    </source>
</evidence>
<dbReference type="Pfam" id="PF00107">
    <property type="entry name" value="ADH_zinc_N"/>
    <property type="match status" value="1"/>
</dbReference>
<comment type="caution">
    <text evidence="8">The sequence shown here is derived from an EMBL/GenBank/DDBJ whole genome shotgun (WGS) entry which is preliminary data.</text>
</comment>
<evidence type="ECO:0000313" key="8">
    <source>
        <dbReference type="EMBL" id="MFC4243510.1"/>
    </source>
</evidence>
<dbReference type="InterPro" id="IPR011032">
    <property type="entry name" value="GroES-like_sf"/>
</dbReference>
<dbReference type="InterPro" id="IPR013149">
    <property type="entry name" value="ADH-like_C"/>
</dbReference>
<dbReference type="Proteomes" id="UP001595900">
    <property type="component" value="Unassembled WGS sequence"/>
</dbReference>
<dbReference type="InterPro" id="IPR036291">
    <property type="entry name" value="NAD(P)-bd_dom_sf"/>
</dbReference>
<evidence type="ECO:0000256" key="5">
    <source>
        <dbReference type="RuleBase" id="RU361277"/>
    </source>
</evidence>
<evidence type="ECO:0000256" key="2">
    <source>
        <dbReference type="ARBA" id="ARBA00022723"/>
    </source>
</evidence>
<name>A0ABV8Q565_9MICO</name>
<dbReference type="Gene3D" id="3.40.50.720">
    <property type="entry name" value="NAD(P)-binding Rossmann-like Domain"/>
    <property type="match status" value="1"/>
</dbReference>
<comment type="cofactor">
    <cofactor evidence="1 5">
        <name>Zn(2+)</name>
        <dbReference type="ChEBI" id="CHEBI:29105"/>
    </cofactor>
</comment>
<dbReference type="Gene3D" id="3.90.180.10">
    <property type="entry name" value="Medium-chain alcohol dehydrogenases, catalytic domain"/>
    <property type="match status" value="1"/>
</dbReference>
<protein>
    <submittedName>
        <fullName evidence="8">Zinc-binding dehydrogenase</fullName>
    </submittedName>
</protein>
<organism evidence="8 9">
    <name type="scientific">Gryllotalpicola reticulitermitis</name>
    <dbReference type="NCBI Taxonomy" id="1184153"/>
    <lineage>
        <taxon>Bacteria</taxon>
        <taxon>Bacillati</taxon>
        <taxon>Actinomycetota</taxon>
        <taxon>Actinomycetes</taxon>
        <taxon>Micrococcales</taxon>
        <taxon>Microbacteriaceae</taxon>
        <taxon>Gryllotalpicola</taxon>
    </lineage>
</organism>
<keyword evidence="4" id="KW-0560">Oxidoreductase</keyword>
<evidence type="ECO:0000313" key="9">
    <source>
        <dbReference type="Proteomes" id="UP001595900"/>
    </source>
</evidence>
<sequence>MRSAVIHGAGDVRVEDRPAPHLLTPGDAVLRVVAACVCGSDLWNYRGVSPVRSPRPIGHELVGVVEDLGADVTSVGVGDLVVVPFSLNCGECQACRAGYPSVCDSMTMVGGLDRAGLQVDGAQGEQVRIPLAQASLRTLGISESEAEARGLIPHLLALSDVMPTGYHAATSAQVGPGDVVAVVGDGAVGLSAVLAARLRGASRIIVMSRHEDRAALAREFGATDVIAERGAEATAAVRALLDGELADAALECVGTKESMDQALAVVRGGGNVGFVGVPAGGPELHVRDLFTRNIGVKGGMASARHYLDVLLPRVLDGTIEPGKVFTHTVSIDDVATAYELMDAREAIKVLVRP</sequence>
<feature type="domain" description="Alcohol dehydrogenase-like N-terminal" evidence="7">
    <location>
        <begin position="25"/>
        <end position="131"/>
    </location>
</feature>
<keyword evidence="2 5" id="KW-0479">Metal-binding</keyword>
<gene>
    <name evidence="8" type="ORF">ACFOYW_08995</name>
</gene>
<dbReference type="EMBL" id="JBHSCN010000005">
    <property type="protein sequence ID" value="MFC4243510.1"/>
    <property type="molecule type" value="Genomic_DNA"/>
</dbReference>
<dbReference type="InterPro" id="IPR002328">
    <property type="entry name" value="ADH_Zn_CS"/>
</dbReference>
<evidence type="ECO:0000259" key="6">
    <source>
        <dbReference type="Pfam" id="PF00107"/>
    </source>
</evidence>
<dbReference type="PANTHER" id="PTHR42813">
    <property type="entry name" value="ZINC-TYPE ALCOHOL DEHYDROGENASE-LIKE"/>
    <property type="match status" value="1"/>
</dbReference>
<comment type="similarity">
    <text evidence="5">Belongs to the zinc-containing alcohol dehydrogenase family.</text>
</comment>
<keyword evidence="3 5" id="KW-0862">Zinc</keyword>
<dbReference type="PROSITE" id="PS00059">
    <property type="entry name" value="ADH_ZINC"/>
    <property type="match status" value="1"/>
</dbReference>
<dbReference type="SUPFAM" id="SSF51735">
    <property type="entry name" value="NAD(P)-binding Rossmann-fold domains"/>
    <property type="match status" value="1"/>
</dbReference>
<keyword evidence="9" id="KW-1185">Reference proteome</keyword>
<dbReference type="SUPFAM" id="SSF50129">
    <property type="entry name" value="GroES-like"/>
    <property type="match status" value="1"/>
</dbReference>